<feature type="transmembrane region" description="Helical" evidence="1">
    <location>
        <begin position="144"/>
        <end position="161"/>
    </location>
</feature>
<feature type="transmembrane region" description="Helical" evidence="1">
    <location>
        <begin position="55"/>
        <end position="77"/>
    </location>
</feature>
<keyword evidence="1" id="KW-0812">Transmembrane</keyword>
<feature type="transmembrane region" description="Helical" evidence="1">
    <location>
        <begin position="15"/>
        <end position="35"/>
    </location>
</feature>
<organism evidence="2">
    <name type="scientific">Hyperionvirus sp</name>
    <dbReference type="NCBI Taxonomy" id="2487770"/>
    <lineage>
        <taxon>Viruses</taxon>
        <taxon>Varidnaviria</taxon>
        <taxon>Bamfordvirae</taxon>
        <taxon>Nucleocytoviricota</taxon>
        <taxon>Megaviricetes</taxon>
        <taxon>Imitervirales</taxon>
        <taxon>Mimiviridae</taxon>
        <taxon>Klosneuvirinae</taxon>
    </lineage>
</organism>
<sequence length="237" mass="26987">MFGIYITDLTENSRAMMIIIRFITAGIIIIEIITLNRYGKEEFEYEYESTFPGRLYVVFHIIFILLCLFFFLWSLFILSAEQIISGFPAIGQVFLVMMVAVLPFTLIDMIGGIFEPEHFARKTPLVIVPLILNSLIIMPIGGSLLYFVFILFFGNICYSCVRRERNISSDSFFVISYGFIKEMQSRVGKNCSVCHLGFGDEDVVRVLRGRGNVHENCVTFQFEIRDPSASGAGIDMV</sequence>
<name>A0A3G5ACZ0_9VIRU</name>
<keyword evidence="1" id="KW-1133">Transmembrane helix</keyword>
<gene>
    <name evidence="2" type="ORF">Hyperionvirus11_26</name>
</gene>
<evidence type="ECO:0000313" key="2">
    <source>
        <dbReference type="EMBL" id="AYV83753.1"/>
    </source>
</evidence>
<accession>A0A3G5ACZ0</accession>
<keyword evidence="1" id="KW-0472">Membrane</keyword>
<evidence type="ECO:0000256" key="1">
    <source>
        <dbReference type="SAM" id="Phobius"/>
    </source>
</evidence>
<protein>
    <submittedName>
        <fullName evidence="2">Uncharacterized protein</fullName>
    </submittedName>
</protein>
<proteinExistence type="predicted"/>
<reference evidence="2" key="1">
    <citation type="submission" date="2018-10" db="EMBL/GenBank/DDBJ databases">
        <title>Hidden diversity of soil giant viruses.</title>
        <authorList>
            <person name="Schulz F."/>
            <person name="Alteio L."/>
            <person name="Goudeau D."/>
            <person name="Ryan E.M."/>
            <person name="Malmstrom R.R."/>
            <person name="Blanchard J."/>
            <person name="Woyke T."/>
        </authorList>
    </citation>
    <scope>NUCLEOTIDE SEQUENCE</scope>
    <source>
        <strain evidence="2">HYV1</strain>
    </source>
</reference>
<dbReference type="EMBL" id="MK072393">
    <property type="protein sequence ID" value="AYV83753.1"/>
    <property type="molecule type" value="Genomic_DNA"/>
</dbReference>
<feature type="transmembrane region" description="Helical" evidence="1">
    <location>
        <begin position="83"/>
        <end position="107"/>
    </location>
</feature>